<dbReference type="Proteomes" id="UP001140560">
    <property type="component" value="Unassembled WGS sequence"/>
</dbReference>
<keyword evidence="3" id="KW-1185">Reference proteome</keyword>
<feature type="compositionally biased region" description="Polar residues" evidence="1">
    <location>
        <begin position="173"/>
        <end position="183"/>
    </location>
</feature>
<evidence type="ECO:0000313" key="3">
    <source>
        <dbReference type="Proteomes" id="UP001140560"/>
    </source>
</evidence>
<proteinExistence type="predicted"/>
<dbReference type="AlphaFoldDB" id="A0A9W8Y4J9"/>
<evidence type="ECO:0000256" key="1">
    <source>
        <dbReference type="SAM" id="MobiDB-lite"/>
    </source>
</evidence>
<organism evidence="2 3">
    <name type="scientific">Neocucurbitaria cava</name>
    <dbReference type="NCBI Taxonomy" id="798079"/>
    <lineage>
        <taxon>Eukaryota</taxon>
        <taxon>Fungi</taxon>
        <taxon>Dikarya</taxon>
        <taxon>Ascomycota</taxon>
        <taxon>Pezizomycotina</taxon>
        <taxon>Dothideomycetes</taxon>
        <taxon>Pleosporomycetidae</taxon>
        <taxon>Pleosporales</taxon>
        <taxon>Pleosporineae</taxon>
        <taxon>Cucurbitariaceae</taxon>
        <taxon>Neocucurbitaria</taxon>
    </lineage>
</organism>
<accession>A0A9W8Y4J9</accession>
<feature type="region of interest" description="Disordered" evidence="1">
    <location>
        <begin position="131"/>
        <end position="183"/>
    </location>
</feature>
<dbReference type="OrthoDB" id="4121058at2759"/>
<sequence>MSVFAPPTRRDTFLYSSLLYADAGNSNHHPRASVAELAALLRPEAPNLSSSNKKRKSENTAAPPTTTKDPPWHFWSAQLIHYGLAGTKDKNVAKVRLLDKLNQGQLEVPGWVGKVEAELKKEWEAENRRLKKAAAGGAVAGEKGGKKQDKGEKEDKKGAKGAKKEDARGQGVGSSQSAYGSGVNVNVNLTLSSGFAMMEQQAGVRKPKLTPSKPQPTKRKRAASDVQEVPTSAESSRGAPKTKSEPAPKKQAKTKESTPKTQVRKESASKVQVKKEATPKTQIKKESAPKTQVKKEPTSKTQVTKEPASTPSRARVKKEPNSPRSSYPPSSYIKPDPYTNSSSQNPPTLLLSGKYDVRVPYDNLYSHCPFTLTLFRDSSHSNTWWGTISWGPLSGLIKMDPGPSDFDASGTTCSLGWRLRDIQDNSLTFGRKCTGEMTFFRDQTFSGVLDQMPHMGSVEMEGTRQPGPGVVGEFQDEWEDFVREAYGR</sequence>
<evidence type="ECO:0000313" key="2">
    <source>
        <dbReference type="EMBL" id="KAJ4367048.1"/>
    </source>
</evidence>
<dbReference type="EMBL" id="JAPEUY010000013">
    <property type="protein sequence ID" value="KAJ4367048.1"/>
    <property type="molecule type" value="Genomic_DNA"/>
</dbReference>
<feature type="compositionally biased region" description="Low complexity" evidence="1">
    <location>
        <begin position="322"/>
        <end position="338"/>
    </location>
</feature>
<feature type="compositionally biased region" description="Basic and acidic residues" evidence="1">
    <location>
        <begin position="242"/>
        <end position="298"/>
    </location>
</feature>
<feature type="compositionally biased region" description="Low complexity" evidence="1">
    <location>
        <begin position="60"/>
        <end position="69"/>
    </location>
</feature>
<name>A0A9W8Y4J9_9PLEO</name>
<feature type="region of interest" description="Disordered" evidence="1">
    <location>
        <begin position="202"/>
        <end position="347"/>
    </location>
</feature>
<protein>
    <submittedName>
        <fullName evidence="2">Uncharacterized protein</fullName>
    </submittedName>
</protein>
<reference evidence="2" key="1">
    <citation type="submission" date="2022-10" db="EMBL/GenBank/DDBJ databases">
        <title>Tapping the CABI collections for fungal endophytes: first genome assemblies for Collariella, Neodidymelliopsis, Ascochyta clinopodiicola, Didymella pomorum, Didymosphaeria variabile, Neocosmospora piperis and Neocucurbitaria cava.</title>
        <authorList>
            <person name="Hill R."/>
        </authorList>
    </citation>
    <scope>NUCLEOTIDE SEQUENCE</scope>
    <source>
        <strain evidence="2">IMI 356814</strain>
    </source>
</reference>
<feature type="compositionally biased region" description="Basic and acidic residues" evidence="1">
    <location>
        <begin position="143"/>
        <end position="168"/>
    </location>
</feature>
<comment type="caution">
    <text evidence="2">The sequence shown here is derived from an EMBL/GenBank/DDBJ whole genome shotgun (WGS) entry which is preliminary data.</text>
</comment>
<gene>
    <name evidence="2" type="ORF">N0V83_007578</name>
</gene>
<feature type="compositionally biased region" description="Polar residues" evidence="1">
    <location>
        <begin position="299"/>
        <end position="312"/>
    </location>
</feature>
<feature type="region of interest" description="Disordered" evidence="1">
    <location>
        <begin position="45"/>
        <end position="71"/>
    </location>
</feature>